<name>A0A4Y2B2X4_ARAVE</name>
<accession>A0A4Y2B2X4</accession>
<evidence type="ECO:0000313" key="2">
    <source>
        <dbReference type="Proteomes" id="UP000499080"/>
    </source>
</evidence>
<evidence type="ECO:0000313" key="1">
    <source>
        <dbReference type="EMBL" id="GBL86348.1"/>
    </source>
</evidence>
<sequence length="84" mass="10135">MKETTQKQRSYLDEGKLVYGRVAHIVDLPNRSRERCRKVILDFLHCPTKRKHDVFYLYTRTELPNLRYAYSWEGYAMDQLGVHE</sequence>
<dbReference type="Proteomes" id="UP000499080">
    <property type="component" value="Unassembled WGS sequence"/>
</dbReference>
<organism evidence="1 2">
    <name type="scientific">Araneus ventricosus</name>
    <name type="common">Orbweaver spider</name>
    <name type="synonym">Epeira ventricosa</name>
    <dbReference type="NCBI Taxonomy" id="182803"/>
    <lineage>
        <taxon>Eukaryota</taxon>
        <taxon>Metazoa</taxon>
        <taxon>Ecdysozoa</taxon>
        <taxon>Arthropoda</taxon>
        <taxon>Chelicerata</taxon>
        <taxon>Arachnida</taxon>
        <taxon>Araneae</taxon>
        <taxon>Araneomorphae</taxon>
        <taxon>Entelegynae</taxon>
        <taxon>Araneoidea</taxon>
        <taxon>Araneidae</taxon>
        <taxon>Araneus</taxon>
    </lineage>
</organism>
<comment type="caution">
    <text evidence="1">The sequence shown here is derived from an EMBL/GenBank/DDBJ whole genome shotgun (WGS) entry which is preliminary data.</text>
</comment>
<proteinExistence type="predicted"/>
<keyword evidence="2" id="KW-1185">Reference proteome</keyword>
<feature type="non-terminal residue" evidence="1">
    <location>
        <position position="84"/>
    </location>
</feature>
<protein>
    <submittedName>
        <fullName evidence="1">Uncharacterized protein</fullName>
    </submittedName>
</protein>
<gene>
    <name evidence="1" type="ORF">AVEN_142231_1</name>
</gene>
<reference evidence="1 2" key="1">
    <citation type="journal article" date="2019" name="Sci. Rep.">
        <title>Orb-weaving spider Araneus ventricosus genome elucidates the spidroin gene catalogue.</title>
        <authorList>
            <person name="Kono N."/>
            <person name="Nakamura H."/>
            <person name="Ohtoshi R."/>
            <person name="Moran D.A.P."/>
            <person name="Shinohara A."/>
            <person name="Yoshida Y."/>
            <person name="Fujiwara M."/>
            <person name="Mori M."/>
            <person name="Tomita M."/>
            <person name="Arakawa K."/>
        </authorList>
    </citation>
    <scope>NUCLEOTIDE SEQUENCE [LARGE SCALE GENOMIC DNA]</scope>
</reference>
<dbReference type="EMBL" id="BGPR01082246">
    <property type="protein sequence ID" value="GBL86348.1"/>
    <property type="molecule type" value="Genomic_DNA"/>
</dbReference>
<dbReference type="AlphaFoldDB" id="A0A4Y2B2X4"/>